<evidence type="ECO:0000259" key="2">
    <source>
        <dbReference type="Pfam" id="PF17288"/>
    </source>
</evidence>
<dbReference type="InterPro" id="IPR006437">
    <property type="entry name" value="Phage_terminase_lsu"/>
</dbReference>
<evidence type="ECO:0000313" key="3">
    <source>
        <dbReference type="EMBL" id="KKL57419.1"/>
    </source>
</evidence>
<dbReference type="Pfam" id="PF04466">
    <property type="entry name" value="Terminase_3"/>
    <property type="match status" value="1"/>
</dbReference>
<protein>
    <recommendedName>
        <fullName evidence="4">Phage terminase large subunit N-terminal domain-containing protein</fullName>
    </recommendedName>
</protein>
<name>A0A0F9D771_9ZZZZ</name>
<dbReference type="PANTHER" id="PTHR39184:SF1">
    <property type="entry name" value="PBSX PHAGE TERMINASE LARGE SUBUNIT"/>
    <property type="match status" value="1"/>
</dbReference>
<dbReference type="Gene3D" id="3.40.50.300">
    <property type="entry name" value="P-loop containing nucleotide triphosphate hydrolases"/>
    <property type="match status" value="1"/>
</dbReference>
<gene>
    <name evidence="3" type="ORF">LCGC14_2235580</name>
</gene>
<dbReference type="InterPro" id="IPR027417">
    <property type="entry name" value="P-loop_NTPase"/>
</dbReference>
<dbReference type="EMBL" id="LAZR01030173">
    <property type="protein sequence ID" value="KKL57419.1"/>
    <property type="molecule type" value="Genomic_DNA"/>
</dbReference>
<proteinExistence type="predicted"/>
<dbReference type="InterPro" id="IPR052380">
    <property type="entry name" value="Viral_DNA_packaging_terminase"/>
</dbReference>
<sequence>ILFGGAGSGKSEEVARRWLLRILVGMKKRIRHKILALRKTQPAVRRSVFSLFNKYIDLWSLRNIVHINKKDMTFTFTNGSMILCCGLDDPEKIKSIEGLTGAWMEEATEFTEEDFRELDRRIRGLSSTFLQIVITFNPIEVKWLRDEFFEFKTEEDGSGLIDVTDDSKLRYCRFKKVSSIKGKLHEVYGTSLLTTYKDNRFLDDLYQVILEDLKRKDITAYRIYALGQWGSPKGLVYDEGTNWSVCNEWPSLESFEKHAFGLDFGYSNAPTGIIEMGMIGNEIWERERLFEMELTNQDIARALIRLRISKKNKIVADCAEPKSIEEMRRAGFKIIDCRKGADSIRNGISLVKDFYVHVYGDSENLIKEKRNYKWMESKDGEYTNEPVDTWNHLLDGERYVVDNWLSHKVASFSYNLGNRYPA</sequence>
<dbReference type="Pfam" id="PF17288">
    <property type="entry name" value="Terminase_3C"/>
    <property type="match status" value="1"/>
</dbReference>
<dbReference type="InterPro" id="IPR035412">
    <property type="entry name" value="Terminase_L_N"/>
</dbReference>
<evidence type="ECO:0000259" key="1">
    <source>
        <dbReference type="Pfam" id="PF04466"/>
    </source>
</evidence>
<dbReference type="NCBIfam" id="TIGR01547">
    <property type="entry name" value="phage_term_2"/>
    <property type="match status" value="1"/>
</dbReference>
<dbReference type="InterPro" id="IPR035413">
    <property type="entry name" value="Terminase_L_C"/>
</dbReference>
<dbReference type="PANTHER" id="PTHR39184">
    <property type="match status" value="1"/>
</dbReference>
<accession>A0A0F9D771</accession>
<reference evidence="3" key="1">
    <citation type="journal article" date="2015" name="Nature">
        <title>Complex archaea that bridge the gap between prokaryotes and eukaryotes.</title>
        <authorList>
            <person name="Spang A."/>
            <person name="Saw J.H."/>
            <person name="Jorgensen S.L."/>
            <person name="Zaremba-Niedzwiedzka K."/>
            <person name="Martijn J."/>
            <person name="Lind A.E."/>
            <person name="van Eijk R."/>
            <person name="Schleper C."/>
            <person name="Guy L."/>
            <person name="Ettema T.J."/>
        </authorList>
    </citation>
    <scope>NUCLEOTIDE SEQUENCE</scope>
</reference>
<feature type="domain" description="Phage terminase large subunit N-terminal" evidence="1">
    <location>
        <begin position="1"/>
        <end position="228"/>
    </location>
</feature>
<organism evidence="3">
    <name type="scientific">marine sediment metagenome</name>
    <dbReference type="NCBI Taxonomy" id="412755"/>
    <lineage>
        <taxon>unclassified sequences</taxon>
        <taxon>metagenomes</taxon>
        <taxon>ecological metagenomes</taxon>
    </lineage>
</organism>
<evidence type="ECO:0008006" key="4">
    <source>
        <dbReference type="Google" id="ProtNLM"/>
    </source>
</evidence>
<comment type="caution">
    <text evidence="3">The sequence shown here is derived from an EMBL/GenBank/DDBJ whole genome shotgun (WGS) entry which is preliminary data.</text>
</comment>
<feature type="domain" description="Phage terminase large subunit C-terminal" evidence="2">
    <location>
        <begin position="263"/>
        <end position="402"/>
    </location>
</feature>
<dbReference type="AlphaFoldDB" id="A0A0F9D771"/>
<dbReference type="Gene3D" id="3.30.420.280">
    <property type="match status" value="1"/>
</dbReference>
<feature type="non-terminal residue" evidence="3">
    <location>
        <position position="1"/>
    </location>
</feature>